<comment type="caution">
    <text evidence="2">The sequence shown here is derived from an EMBL/GenBank/DDBJ whole genome shotgun (WGS) entry which is preliminary data.</text>
</comment>
<feature type="chain" id="PRO_5046221264" evidence="1">
    <location>
        <begin position="18"/>
        <end position="61"/>
    </location>
</feature>
<organism evidence="2 3">
    <name type="scientific">Staurois parvus</name>
    <dbReference type="NCBI Taxonomy" id="386267"/>
    <lineage>
        <taxon>Eukaryota</taxon>
        <taxon>Metazoa</taxon>
        <taxon>Chordata</taxon>
        <taxon>Craniata</taxon>
        <taxon>Vertebrata</taxon>
        <taxon>Euteleostomi</taxon>
        <taxon>Amphibia</taxon>
        <taxon>Batrachia</taxon>
        <taxon>Anura</taxon>
        <taxon>Neobatrachia</taxon>
        <taxon>Ranoidea</taxon>
        <taxon>Ranidae</taxon>
        <taxon>Staurois</taxon>
    </lineage>
</organism>
<evidence type="ECO:0000256" key="1">
    <source>
        <dbReference type="SAM" id="SignalP"/>
    </source>
</evidence>
<dbReference type="Proteomes" id="UP001162483">
    <property type="component" value="Unassembled WGS sequence"/>
</dbReference>
<protein>
    <submittedName>
        <fullName evidence="2">Uncharacterized protein</fullName>
    </submittedName>
</protein>
<feature type="signal peptide" evidence="1">
    <location>
        <begin position="1"/>
        <end position="17"/>
    </location>
</feature>
<evidence type="ECO:0000313" key="2">
    <source>
        <dbReference type="EMBL" id="CAI9603614.1"/>
    </source>
</evidence>
<reference evidence="2" key="1">
    <citation type="submission" date="2023-05" db="EMBL/GenBank/DDBJ databases">
        <authorList>
            <person name="Stuckert A."/>
        </authorList>
    </citation>
    <scope>NUCLEOTIDE SEQUENCE</scope>
</reference>
<keyword evidence="1" id="KW-0732">Signal</keyword>
<keyword evidence="3" id="KW-1185">Reference proteome</keyword>
<accession>A0ABN9G2Q9</accession>
<gene>
    <name evidence="2" type="ORF">SPARVUS_LOCUS13336924</name>
</gene>
<evidence type="ECO:0000313" key="3">
    <source>
        <dbReference type="Proteomes" id="UP001162483"/>
    </source>
</evidence>
<name>A0ABN9G2Q9_9NEOB</name>
<proteinExistence type="predicted"/>
<dbReference type="EMBL" id="CATNWA010017865">
    <property type="protein sequence ID" value="CAI9603614.1"/>
    <property type="molecule type" value="Genomic_DNA"/>
</dbReference>
<sequence length="61" mass="6778">MWANQRVNCVLFHSVLCECFPLQGADWGEICVVYTQHSSMLLLVGERPVFLHTGLSPVSGT</sequence>